<proteinExistence type="predicted"/>
<protein>
    <submittedName>
        <fullName evidence="1">Uncharacterized protein</fullName>
    </submittedName>
</protein>
<keyword evidence="2" id="KW-1185">Reference proteome</keyword>
<gene>
    <name evidence="1" type="ORF">DAEQUDRAFT_735471</name>
</gene>
<evidence type="ECO:0000313" key="2">
    <source>
        <dbReference type="Proteomes" id="UP000076727"/>
    </source>
</evidence>
<evidence type="ECO:0000313" key="1">
    <source>
        <dbReference type="EMBL" id="KZT73284.1"/>
    </source>
</evidence>
<sequence>MVDARKKLNVRTINQISMDVSLGIPEDMIELFHWIRWGEKDVEMALELWKHATDPSPLHPPLRRPPSRRVLAMARCLQAYVYRERAFIGEETLQTDGMLCAAKAADASAALGLVAPIMLLVARFLDGPLGMHGDASLRELLQLSQLTEWRRHKPMRKPGCPYKGGIANNTAIEDGSMNPPWGA</sequence>
<organism evidence="1 2">
    <name type="scientific">Daedalea quercina L-15889</name>
    <dbReference type="NCBI Taxonomy" id="1314783"/>
    <lineage>
        <taxon>Eukaryota</taxon>
        <taxon>Fungi</taxon>
        <taxon>Dikarya</taxon>
        <taxon>Basidiomycota</taxon>
        <taxon>Agaricomycotina</taxon>
        <taxon>Agaricomycetes</taxon>
        <taxon>Polyporales</taxon>
        <taxon>Fomitopsis</taxon>
    </lineage>
</organism>
<dbReference type="EMBL" id="KV429037">
    <property type="protein sequence ID" value="KZT73284.1"/>
    <property type="molecule type" value="Genomic_DNA"/>
</dbReference>
<name>A0A165TDI6_9APHY</name>
<dbReference type="OrthoDB" id="432970at2759"/>
<reference evidence="1 2" key="1">
    <citation type="journal article" date="2016" name="Mol. Biol. Evol.">
        <title>Comparative Genomics of Early-Diverging Mushroom-Forming Fungi Provides Insights into the Origins of Lignocellulose Decay Capabilities.</title>
        <authorList>
            <person name="Nagy L.G."/>
            <person name="Riley R."/>
            <person name="Tritt A."/>
            <person name="Adam C."/>
            <person name="Daum C."/>
            <person name="Floudas D."/>
            <person name="Sun H."/>
            <person name="Yadav J.S."/>
            <person name="Pangilinan J."/>
            <person name="Larsson K.H."/>
            <person name="Matsuura K."/>
            <person name="Barry K."/>
            <person name="Labutti K."/>
            <person name="Kuo R."/>
            <person name="Ohm R.A."/>
            <person name="Bhattacharya S.S."/>
            <person name="Shirouzu T."/>
            <person name="Yoshinaga Y."/>
            <person name="Martin F.M."/>
            <person name="Grigoriev I.V."/>
            <person name="Hibbett D.S."/>
        </authorList>
    </citation>
    <scope>NUCLEOTIDE SEQUENCE [LARGE SCALE GENOMIC DNA]</scope>
    <source>
        <strain evidence="1 2">L-15889</strain>
    </source>
</reference>
<dbReference type="Proteomes" id="UP000076727">
    <property type="component" value="Unassembled WGS sequence"/>
</dbReference>
<dbReference type="AlphaFoldDB" id="A0A165TDI6"/>
<accession>A0A165TDI6</accession>